<dbReference type="Proteomes" id="UP000694562">
    <property type="component" value="Unplaced"/>
</dbReference>
<evidence type="ECO:0000256" key="4">
    <source>
        <dbReference type="ARBA" id="ARBA00022989"/>
    </source>
</evidence>
<keyword evidence="11" id="KW-1185">Reference proteome</keyword>
<keyword evidence="8" id="KW-0325">Glycoprotein</keyword>
<dbReference type="Pfam" id="PF00057">
    <property type="entry name" value="Ldl_recept_a"/>
    <property type="match status" value="2"/>
</dbReference>
<evidence type="ECO:0000256" key="6">
    <source>
        <dbReference type="ARBA" id="ARBA00023157"/>
    </source>
</evidence>
<evidence type="ECO:0000256" key="9">
    <source>
        <dbReference type="PROSITE-ProRule" id="PRU00124"/>
    </source>
</evidence>
<dbReference type="InterPro" id="IPR002172">
    <property type="entry name" value="LDrepeatLR_classA_rpt"/>
</dbReference>
<comment type="subcellular location">
    <subcellularLocation>
        <location evidence="1">Membrane</location>
        <topology evidence="1">Single-pass membrane protein</topology>
    </subcellularLocation>
</comment>
<evidence type="ECO:0000256" key="3">
    <source>
        <dbReference type="ARBA" id="ARBA00022737"/>
    </source>
</evidence>
<dbReference type="InterPro" id="IPR023415">
    <property type="entry name" value="LDLR_class-A_CS"/>
</dbReference>
<comment type="caution">
    <text evidence="9">Lacks conserved residue(s) required for the propagation of feature annotation.</text>
</comment>
<dbReference type="SUPFAM" id="SSF57424">
    <property type="entry name" value="LDL receptor-like module"/>
    <property type="match status" value="2"/>
</dbReference>
<keyword evidence="3" id="KW-0677">Repeat</keyword>
<dbReference type="Ensembl" id="ENSFTIT00000000488.1">
    <property type="protein sequence ID" value="ENSFTIP00000000463.1"/>
    <property type="gene ID" value="ENSFTIG00000000323.1"/>
</dbReference>
<feature type="disulfide bond" evidence="9">
    <location>
        <begin position="54"/>
        <end position="69"/>
    </location>
</feature>
<dbReference type="InterPro" id="IPR036055">
    <property type="entry name" value="LDL_receptor-like_sf"/>
</dbReference>
<dbReference type="Gene3D" id="4.10.400.10">
    <property type="entry name" value="Low-density Lipoprotein Receptor"/>
    <property type="match status" value="2"/>
</dbReference>
<dbReference type="PROSITE" id="PS01209">
    <property type="entry name" value="LDLRA_1"/>
    <property type="match status" value="2"/>
</dbReference>
<protein>
    <submittedName>
        <fullName evidence="10">Uncharacterized protein</fullName>
    </submittedName>
</protein>
<keyword evidence="2" id="KW-0812">Transmembrane</keyword>
<feature type="disulfide bond" evidence="9">
    <location>
        <begin position="42"/>
        <end position="60"/>
    </location>
</feature>
<dbReference type="Gene3D" id="2.10.25.10">
    <property type="entry name" value="Laminin"/>
    <property type="match status" value="1"/>
</dbReference>
<evidence type="ECO:0000313" key="10">
    <source>
        <dbReference type="Ensembl" id="ENSFTIP00000000463.1"/>
    </source>
</evidence>
<keyword evidence="4" id="KW-1133">Transmembrane helix</keyword>
<dbReference type="PANTHER" id="PTHR22722:SF12">
    <property type="entry name" value="EGF-LIKE DOMAIN-CONTAINING PROTEIN"/>
    <property type="match status" value="1"/>
</dbReference>
<keyword evidence="7" id="KW-0675">Receptor</keyword>
<dbReference type="SMART" id="SM00192">
    <property type="entry name" value="LDLa"/>
    <property type="match status" value="3"/>
</dbReference>
<evidence type="ECO:0000256" key="2">
    <source>
        <dbReference type="ARBA" id="ARBA00022692"/>
    </source>
</evidence>
<name>A0A8C4TPI9_FALTI</name>
<dbReference type="GO" id="GO:0016324">
    <property type="term" value="C:apical plasma membrane"/>
    <property type="evidence" value="ECO:0007669"/>
    <property type="project" value="TreeGrafter"/>
</dbReference>
<accession>A0A8C4TPI9</accession>
<evidence type="ECO:0000256" key="5">
    <source>
        <dbReference type="ARBA" id="ARBA00023136"/>
    </source>
</evidence>
<dbReference type="PROSITE" id="PS50068">
    <property type="entry name" value="LDLRA_2"/>
    <property type="match status" value="2"/>
</dbReference>
<proteinExistence type="predicted"/>
<dbReference type="OMA" id="KCHERDI"/>
<reference evidence="10" key="1">
    <citation type="submission" date="2025-08" db="UniProtKB">
        <authorList>
            <consortium name="Ensembl"/>
        </authorList>
    </citation>
    <scope>IDENTIFICATION</scope>
</reference>
<dbReference type="InterPro" id="IPR051221">
    <property type="entry name" value="LDLR-related"/>
</dbReference>
<dbReference type="PANTHER" id="PTHR22722">
    <property type="entry name" value="LOW-DENSITY LIPOPROTEIN RECEPTOR-RELATED PROTEIN 2-RELATED"/>
    <property type="match status" value="1"/>
</dbReference>
<dbReference type="AlphaFoldDB" id="A0A8C4TPI9"/>
<dbReference type="SUPFAM" id="SSF57196">
    <property type="entry name" value="EGF/Laminin"/>
    <property type="match status" value="1"/>
</dbReference>
<dbReference type="GO" id="GO:0042562">
    <property type="term" value="F:hormone binding"/>
    <property type="evidence" value="ECO:0007669"/>
    <property type="project" value="TreeGrafter"/>
</dbReference>
<organism evidence="10 11">
    <name type="scientific">Falco tinnunculus</name>
    <name type="common">Common kestrel</name>
    <dbReference type="NCBI Taxonomy" id="100819"/>
    <lineage>
        <taxon>Eukaryota</taxon>
        <taxon>Metazoa</taxon>
        <taxon>Chordata</taxon>
        <taxon>Craniata</taxon>
        <taxon>Vertebrata</taxon>
        <taxon>Euteleostomi</taxon>
        <taxon>Archelosauria</taxon>
        <taxon>Archosauria</taxon>
        <taxon>Dinosauria</taxon>
        <taxon>Saurischia</taxon>
        <taxon>Theropoda</taxon>
        <taxon>Coelurosauria</taxon>
        <taxon>Aves</taxon>
        <taxon>Neognathae</taxon>
        <taxon>Neoaves</taxon>
        <taxon>Telluraves</taxon>
        <taxon>Australaves</taxon>
        <taxon>Falconiformes</taxon>
        <taxon>Falconidae</taxon>
        <taxon>Falco</taxon>
    </lineage>
</organism>
<evidence type="ECO:0000313" key="11">
    <source>
        <dbReference type="Proteomes" id="UP000694562"/>
    </source>
</evidence>
<dbReference type="PRINTS" id="PR00261">
    <property type="entry name" value="LDLRECEPTOR"/>
</dbReference>
<evidence type="ECO:0000256" key="7">
    <source>
        <dbReference type="ARBA" id="ARBA00023170"/>
    </source>
</evidence>
<keyword evidence="5" id="KW-0472">Membrane</keyword>
<evidence type="ECO:0000256" key="8">
    <source>
        <dbReference type="ARBA" id="ARBA00023180"/>
    </source>
</evidence>
<sequence length="237" mass="25257">MSVAWGRLLYPTPESPVGGCCGPAPWQSPLGVAGTYPHVWQCDDGRCVSSSWRCDGAADCLDGSDEQDCGMARCKCCCVPSVCGAKKVQCPGTHHCIPHWELCDRHQDCEDGWDEEGCPQQPCLPGQWQCRNRVCIMAEWKCNGTCADTHWGVQCSCGAGWELQADGQSCAGKEGTGCTRFGHTLRVGSCQSRCLCRNTCLIPAATRVSCLGLQRLCLGDIPAAAGALRGWGPGAGI</sequence>
<dbReference type="CDD" id="cd00112">
    <property type="entry name" value="LDLa"/>
    <property type="match status" value="2"/>
</dbReference>
<dbReference type="GO" id="GO:0043235">
    <property type="term" value="C:receptor complex"/>
    <property type="evidence" value="ECO:0007669"/>
    <property type="project" value="TreeGrafter"/>
</dbReference>
<dbReference type="OrthoDB" id="21182at2759"/>
<feature type="disulfide bond" evidence="9">
    <location>
        <begin position="103"/>
        <end position="118"/>
    </location>
</feature>
<dbReference type="GO" id="GO:0006898">
    <property type="term" value="P:receptor-mediated endocytosis"/>
    <property type="evidence" value="ECO:0007669"/>
    <property type="project" value="TreeGrafter"/>
</dbReference>
<keyword evidence="6 9" id="KW-1015">Disulfide bond</keyword>
<dbReference type="FunFam" id="4.10.400.10:FF:000065">
    <property type="entry name" value="Transmembrane protease serine 7"/>
    <property type="match status" value="1"/>
</dbReference>
<evidence type="ECO:0000256" key="1">
    <source>
        <dbReference type="ARBA" id="ARBA00004167"/>
    </source>
</evidence>
<reference evidence="10" key="2">
    <citation type="submission" date="2025-09" db="UniProtKB">
        <authorList>
            <consortium name="Ensembl"/>
        </authorList>
    </citation>
    <scope>IDENTIFICATION</scope>
</reference>